<dbReference type="EMBL" id="CP097320">
    <property type="protein sequence ID" value="UQX11626.1"/>
    <property type="molecule type" value="Genomic_DNA"/>
</dbReference>
<dbReference type="HAMAP" id="MF_01371_B">
    <property type="entry name" value="Ribosomal_uL30_B"/>
    <property type="match status" value="1"/>
</dbReference>
<feature type="region of interest" description="Disordered" evidence="4">
    <location>
        <begin position="1"/>
        <end position="20"/>
    </location>
</feature>
<dbReference type="NCBIfam" id="TIGR01308">
    <property type="entry name" value="rpmD_bact"/>
    <property type="match status" value="1"/>
</dbReference>
<proteinExistence type="inferred from homology"/>
<dbReference type="GO" id="GO:0005840">
    <property type="term" value="C:ribosome"/>
    <property type="evidence" value="ECO:0007669"/>
    <property type="project" value="UniProtKB-KW"/>
</dbReference>
<dbReference type="InterPro" id="IPR016082">
    <property type="entry name" value="Ribosomal_uL30_ferredoxin-like"/>
</dbReference>
<dbReference type="InterPro" id="IPR005996">
    <property type="entry name" value="Ribosomal_uL30_bac-type"/>
</dbReference>
<evidence type="ECO:0000256" key="1">
    <source>
        <dbReference type="ARBA" id="ARBA00011838"/>
    </source>
</evidence>
<dbReference type="Pfam" id="PF00327">
    <property type="entry name" value="Ribosomal_L30"/>
    <property type="match status" value="1"/>
</dbReference>
<name>A0ABY4QNU3_9MYCO</name>
<comment type="similarity">
    <text evidence="2 3">Belongs to the universal ribosomal protein uL30 family.</text>
</comment>
<dbReference type="Proteomes" id="UP001056610">
    <property type="component" value="Chromosome"/>
</dbReference>
<feature type="compositionally biased region" description="Basic and acidic residues" evidence="4">
    <location>
        <begin position="1"/>
        <end position="12"/>
    </location>
</feature>
<evidence type="ECO:0000256" key="4">
    <source>
        <dbReference type="SAM" id="MobiDB-lite"/>
    </source>
</evidence>
<accession>A0ABY4QNU3</accession>
<evidence type="ECO:0000313" key="7">
    <source>
        <dbReference type="Proteomes" id="UP001056610"/>
    </source>
</evidence>
<dbReference type="PROSITE" id="PS00634">
    <property type="entry name" value="RIBOSOMAL_L30"/>
    <property type="match status" value="1"/>
</dbReference>
<evidence type="ECO:0000259" key="5">
    <source>
        <dbReference type="Pfam" id="PF00327"/>
    </source>
</evidence>
<dbReference type="CDD" id="cd01658">
    <property type="entry name" value="Ribosomal_L30"/>
    <property type="match status" value="1"/>
</dbReference>
<keyword evidence="2 3" id="KW-0689">Ribosomal protein</keyword>
<reference evidence="6" key="1">
    <citation type="submission" date="2022-05" db="EMBL/GenBank/DDBJ databases">
        <title>A methanotrophic Mycobacterium dominates a cave microbial ecosystem.</title>
        <authorList>
            <person name="Van Spanning R.J.M."/>
            <person name="Guan Q."/>
            <person name="Melkonian C."/>
            <person name="Gallant J."/>
            <person name="Polerecky L."/>
            <person name="Flot J.-F."/>
            <person name="Brandt B.W."/>
            <person name="Braster M."/>
            <person name="Iturbe Espinoza P."/>
            <person name="Aerts J."/>
            <person name="Meima-Franke M."/>
            <person name="Piersma S.R."/>
            <person name="Bunduc C."/>
            <person name="Ummels R."/>
            <person name="Pain A."/>
            <person name="Fleming E.J."/>
            <person name="van der Wel N."/>
            <person name="Gherman V.D."/>
            <person name="Sarbu S.M."/>
            <person name="Bodelier P.L.E."/>
            <person name="Bitter W."/>
        </authorList>
    </citation>
    <scope>NUCLEOTIDE SEQUENCE</scope>
    <source>
        <strain evidence="6">Sulfur Cave</strain>
    </source>
</reference>
<evidence type="ECO:0000256" key="3">
    <source>
        <dbReference type="RuleBase" id="RU003734"/>
    </source>
</evidence>
<organism evidence="6 7">
    <name type="scientific">Candidatus Mycobacterium methanotrophicum</name>
    <dbReference type="NCBI Taxonomy" id="2943498"/>
    <lineage>
        <taxon>Bacteria</taxon>
        <taxon>Bacillati</taxon>
        <taxon>Actinomycetota</taxon>
        <taxon>Actinomycetes</taxon>
        <taxon>Mycobacteriales</taxon>
        <taxon>Mycobacteriaceae</taxon>
        <taxon>Mycobacterium</taxon>
    </lineage>
</organism>
<keyword evidence="7" id="KW-1185">Reference proteome</keyword>
<feature type="domain" description="Large ribosomal subunit protein uL30-like ferredoxin-like fold" evidence="5">
    <location>
        <begin position="20"/>
        <end position="70"/>
    </location>
</feature>
<evidence type="ECO:0000313" key="6">
    <source>
        <dbReference type="EMBL" id="UQX11626.1"/>
    </source>
</evidence>
<protein>
    <recommendedName>
        <fullName evidence="2">Large ribosomal subunit protein uL30</fullName>
    </recommendedName>
</protein>
<keyword evidence="2 3" id="KW-0687">Ribonucleoprotein</keyword>
<gene>
    <name evidence="2 6" type="primary">rpmD</name>
    <name evidence="6" type="ORF">M5I08_03920</name>
</gene>
<dbReference type="PANTHER" id="PTHR15892:SF2">
    <property type="entry name" value="LARGE RIBOSOMAL SUBUNIT PROTEIN UL30M"/>
    <property type="match status" value="1"/>
</dbReference>
<dbReference type="InterPro" id="IPR018038">
    <property type="entry name" value="Ribosomal_uL30_CS"/>
</dbReference>
<sequence length="84" mass="9247">MASEKASEKAPEKAASQSQLKITQVRGKVGARWKQRESLRTLGLRRIRHSVIREDNAQTRGLIAAVRHLVEVEPADSATEGSAK</sequence>
<evidence type="ECO:0000256" key="2">
    <source>
        <dbReference type="HAMAP-Rule" id="MF_01371"/>
    </source>
</evidence>
<dbReference type="PANTHER" id="PTHR15892">
    <property type="entry name" value="MITOCHONDRIAL RIBOSOMAL PROTEIN L30"/>
    <property type="match status" value="1"/>
</dbReference>
<dbReference type="RefSeq" id="WP_219068506.1">
    <property type="nucleotide sequence ID" value="NZ_CAJUXY010000039.1"/>
</dbReference>
<comment type="subunit">
    <text evidence="1 2">Part of the 50S ribosomal subunit.</text>
</comment>